<evidence type="ECO:0000259" key="8">
    <source>
        <dbReference type="PROSITE" id="PS51188"/>
    </source>
</evidence>
<dbReference type="InterPro" id="IPR001305">
    <property type="entry name" value="HSP_DnaJ_Cys-rich_dom"/>
</dbReference>
<dbReference type="GO" id="GO:0051087">
    <property type="term" value="F:protein-folding chaperone binding"/>
    <property type="evidence" value="ECO:0000318"/>
    <property type="project" value="GO_Central"/>
</dbReference>
<dbReference type="InParanoid" id="A2DUI6"/>
<dbReference type="Pfam" id="PF01556">
    <property type="entry name" value="DnaJ_C"/>
    <property type="match status" value="1"/>
</dbReference>
<dbReference type="FunFam" id="2.60.260.20:FF:000003">
    <property type="entry name" value="DnaJ subfamily A member 2"/>
    <property type="match status" value="1"/>
</dbReference>
<dbReference type="OrthoDB" id="550424at2759"/>
<evidence type="ECO:0000256" key="3">
    <source>
        <dbReference type="ARBA" id="ARBA00022771"/>
    </source>
</evidence>
<dbReference type="InterPro" id="IPR008971">
    <property type="entry name" value="HSP40/DnaJ_pept-bd"/>
</dbReference>
<dbReference type="PRINTS" id="PR00625">
    <property type="entry name" value="JDOMAIN"/>
</dbReference>
<sequence>MVVDSRLYTILGVSPTASRKEIRKAFMKKAQETHPDKNPNDPTATERFQELNEAYNILKDEIKRAQYDKFGMGSFNKNYDYFNTFFARIFGTFESFNTYFSPTRTRPRTKDLEIEFKCSLEVLYTGRVHNYKLTRNVICSSCQGYGTKNGRKPPKCSFCDGTGQIHNITNRGSILADATVTCPNCFGTGIKKSRSDMCPKCEGHKVIKTTENIPVTILPGMKSGNVIIIPEKSNQLPEHDTGDLILRIIEKPHEKFKRNKDNLMLHHTLTLTEALSGYNLKVETLDGRFLDIAQHEKTTRNGDIVRIPGEGMPIQKTNGEKGDLFIKFSVNLPDRENVPKEVLEALNLYMPPEKPDFSNCQLIKKILPKISSEDEYNRSTHREEYNSSSDNSQSRTDDGCRIG</sequence>
<dbReference type="InterPro" id="IPR036869">
    <property type="entry name" value="J_dom_sf"/>
</dbReference>
<dbReference type="eggNOG" id="KOG0712">
    <property type="taxonomic scope" value="Eukaryota"/>
</dbReference>
<keyword evidence="1 5" id="KW-0479">Metal-binding</keyword>
<dbReference type="InterPro" id="IPR002939">
    <property type="entry name" value="DnaJ_C"/>
</dbReference>
<evidence type="ECO:0000313" key="9">
    <source>
        <dbReference type="EMBL" id="EAY15877.1"/>
    </source>
</evidence>
<feature type="region of interest" description="Disordered" evidence="6">
    <location>
        <begin position="373"/>
        <end position="403"/>
    </location>
</feature>
<keyword evidence="10" id="KW-1185">Reference proteome</keyword>
<dbReference type="CDD" id="cd06257">
    <property type="entry name" value="DnaJ"/>
    <property type="match status" value="1"/>
</dbReference>
<dbReference type="Gene3D" id="6.20.20.10">
    <property type="match status" value="2"/>
</dbReference>
<dbReference type="AlphaFoldDB" id="A2DUI6"/>
<dbReference type="PANTHER" id="PTHR43888">
    <property type="entry name" value="DNAJ-LIKE-2, ISOFORM A-RELATED"/>
    <property type="match status" value="1"/>
</dbReference>
<dbReference type="RefSeq" id="XP_001328100.1">
    <property type="nucleotide sequence ID" value="XM_001328065.1"/>
</dbReference>
<dbReference type="EMBL" id="DS113249">
    <property type="protein sequence ID" value="EAY15877.1"/>
    <property type="molecule type" value="Genomic_DNA"/>
</dbReference>
<feature type="zinc finger region" description="CR-type" evidence="5">
    <location>
        <begin position="126"/>
        <end position="210"/>
    </location>
</feature>
<dbReference type="SUPFAM" id="SSF57938">
    <property type="entry name" value="DnaJ/Hsp40 cysteine-rich domain"/>
    <property type="match status" value="1"/>
</dbReference>
<dbReference type="SMART" id="SM00271">
    <property type="entry name" value="DnaJ"/>
    <property type="match status" value="1"/>
</dbReference>
<evidence type="ECO:0000313" key="10">
    <source>
        <dbReference type="Proteomes" id="UP000001542"/>
    </source>
</evidence>
<reference evidence="9" key="2">
    <citation type="journal article" date="2007" name="Science">
        <title>Draft genome sequence of the sexually transmitted pathogen Trichomonas vaginalis.</title>
        <authorList>
            <person name="Carlton J.M."/>
            <person name="Hirt R.P."/>
            <person name="Silva J.C."/>
            <person name="Delcher A.L."/>
            <person name="Schatz M."/>
            <person name="Zhao Q."/>
            <person name="Wortman J.R."/>
            <person name="Bidwell S.L."/>
            <person name="Alsmark U.C.M."/>
            <person name="Besteiro S."/>
            <person name="Sicheritz-Ponten T."/>
            <person name="Noel C.J."/>
            <person name="Dacks J.B."/>
            <person name="Foster P.G."/>
            <person name="Simillion C."/>
            <person name="Van de Peer Y."/>
            <person name="Miranda-Saavedra D."/>
            <person name="Barton G.J."/>
            <person name="Westrop G.D."/>
            <person name="Mueller S."/>
            <person name="Dessi D."/>
            <person name="Fiori P.L."/>
            <person name="Ren Q."/>
            <person name="Paulsen I."/>
            <person name="Zhang H."/>
            <person name="Bastida-Corcuera F.D."/>
            <person name="Simoes-Barbosa A."/>
            <person name="Brown M.T."/>
            <person name="Hayes R.D."/>
            <person name="Mukherjee M."/>
            <person name="Okumura C.Y."/>
            <person name="Schneider R."/>
            <person name="Smith A.J."/>
            <person name="Vanacova S."/>
            <person name="Villalvazo M."/>
            <person name="Haas B.J."/>
            <person name="Pertea M."/>
            <person name="Feldblyum T.V."/>
            <person name="Utterback T.R."/>
            <person name="Shu C.L."/>
            <person name="Osoegawa K."/>
            <person name="de Jong P.J."/>
            <person name="Hrdy I."/>
            <person name="Horvathova L."/>
            <person name="Zubacova Z."/>
            <person name="Dolezal P."/>
            <person name="Malik S.B."/>
            <person name="Logsdon J.M. Jr."/>
            <person name="Henze K."/>
            <person name="Gupta A."/>
            <person name="Wang C.C."/>
            <person name="Dunne R.L."/>
            <person name="Upcroft J.A."/>
            <person name="Upcroft P."/>
            <person name="White O."/>
            <person name="Salzberg S.L."/>
            <person name="Tang P."/>
            <person name="Chiu C.-H."/>
            <person name="Lee Y.-S."/>
            <person name="Embley T.M."/>
            <person name="Coombs G.H."/>
            <person name="Mottram J.C."/>
            <person name="Tachezy J."/>
            <person name="Fraser-Liggett C.M."/>
            <person name="Johnson P.J."/>
        </authorList>
    </citation>
    <scope>NUCLEOTIDE SEQUENCE [LARGE SCALE GENOMIC DNA]</scope>
    <source>
        <strain evidence="9">G3</strain>
    </source>
</reference>
<dbReference type="PROSITE" id="PS00636">
    <property type="entry name" value="DNAJ_1"/>
    <property type="match status" value="1"/>
</dbReference>
<gene>
    <name evidence="9" type="ORF">TVAG_165050</name>
</gene>
<dbReference type="OMA" id="NRSTHRE"/>
<evidence type="ECO:0000256" key="1">
    <source>
        <dbReference type="ARBA" id="ARBA00022723"/>
    </source>
</evidence>
<dbReference type="PROSITE" id="PS50076">
    <property type="entry name" value="DNAJ_2"/>
    <property type="match status" value="1"/>
</dbReference>
<proteinExistence type="predicted"/>
<dbReference type="STRING" id="5722.A2DUI6"/>
<dbReference type="InterPro" id="IPR018253">
    <property type="entry name" value="DnaJ_domain_CS"/>
</dbReference>
<organism evidence="9 10">
    <name type="scientific">Trichomonas vaginalis (strain ATCC PRA-98 / G3)</name>
    <dbReference type="NCBI Taxonomy" id="412133"/>
    <lineage>
        <taxon>Eukaryota</taxon>
        <taxon>Metamonada</taxon>
        <taxon>Parabasalia</taxon>
        <taxon>Trichomonadida</taxon>
        <taxon>Trichomonadidae</taxon>
        <taxon>Trichomonas</taxon>
    </lineage>
</organism>
<reference evidence="9" key="1">
    <citation type="submission" date="2006-10" db="EMBL/GenBank/DDBJ databases">
        <authorList>
            <person name="Amadeo P."/>
            <person name="Zhao Q."/>
            <person name="Wortman J."/>
            <person name="Fraser-Liggett C."/>
            <person name="Carlton J."/>
        </authorList>
    </citation>
    <scope>NUCLEOTIDE SEQUENCE</scope>
    <source>
        <strain evidence="9">G3</strain>
    </source>
</reference>
<feature type="domain" description="J" evidence="7">
    <location>
        <begin position="6"/>
        <end position="71"/>
    </location>
</feature>
<dbReference type="CDD" id="cd10747">
    <property type="entry name" value="DnaJ_C"/>
    <property type="match status" value="1"/>
</dbReference>
<dbReference type="SMR" id="A2DUI6"/>
<feature type="domain" description="CR-type" evidence="8">
    <location>
        <begin position="126"/>
        <end position="210"/>
    </location>
</feature>
<dbReference type="Pfam" id="PF00684">
    <property type="entry name" value="DnaJ_CXXCXGXG"/>
    <property type="match status" value="1"/>
</dbReference>
<dbReference type="Pfam" id="PF00226">
    <property type="entry name" value="DnaJ"/>
    <property type="match status" value="1"/>
</dbReference>
<keyword evidence="4 5" id="KW-0862">Zinc</keyword>
<name>A2DUI6_TRIV3</name>
<evidence type="ECO:0000256" key="5">
    <source>
        <dbReference type="PROSITE-ProRule" id="PRU00546"/>
    </source>
</evidence>
<dbReference type="CDD" id="cd10719">
    <property type="entry name" value="DnaJ_zf"/>
    <property type="match status" value="1"/>
</dbReference>
<keyword evidence="3 5" id="KW-0863">Zinc-finger</keyword>
<evidence type="ECO:0000256" key="4">
    <source>
        <dbReference type="ARBA" id="ARBA00022833"/>
    </source>
</evidence>
<evidence type="ECO:0000256" key="2">
    <source>
        <dbReference type="ARBA" id="ARBA00022737"/>
    </source>
</evidence>
<dbReference type="GO" id="GO:0051082">
    <property type="term" value="F:unfolded protein binding"/>
    <property type="evidence" value="ECO:0007669"/>
    <property type="project" value="InterPro"/>
</dbReference>
<evidence type="ECO:0000259" key="7">
    <source>
        <dbReference type="PROSITE" id="PS50076"/>
    </source>
</evidence>
<dbReference type="Gene3D" id="2.60.260.20">
    <property type="entry name" value="Urease metallochaperone UreE, N-terminal domain"/>
    <property type="match status" value="2"/>
</dbReference>
<dbReference type="GO" id="GO:0030544">
    <property type="term" value="F:Hsp70 protein binding"/>
    <property type="evidence" value="ECO:0007669"/>
    <property type="project" value="InterPro"/>
</dbReference>
<protein>
    <submittedName>
        <fullName evidence="9">DnaJ domain containing protein</fullName>
    </submittedName>
</protein>
<dbReference type="Proteomes" id="UP000001542">
    <property type="component" value="Unassembled WGS sequence"/>
</dbReference>
<dbReference type="KEGG" id="tva:4773876"/>
<dbReference type="SUPFAM" id="SSF49493">
    <property type="entry name" value="HSP40/DnaJ peptide-binding domain"/>
    <property type="match status" value="2"/>
</dbReference>
<dbReference type="GO" id="GO:0005737">
    <property type="term" value="C:cytoplasm"/>
    <property type="evidence" value="ECO:0000318"/>
    <property type="project" value="GO_Central"/>
</dbReference>
<dbReference type="VEuPathDB" id="TrichDB:TVAGG3_0663300"/>
<dbReference type="InterPro" id="IPR044713">
    <property type="entry name" value="DNJA1/2-like"/>
</dbReference>
<dbReference type="GO" id="GO:0042026">
    <property type="term" value="P:protein refolding"/>
    <property type="evidence" value="ECO:0000318"/>
    <property type="project" value="GO_Central"/>
</dbReference>
<dbReference type="InterPro" id="IPR001623">
    <property type="entry name" value="DnaJ_domain"/>
</dbReference>
<evidence type="ECO:0000256" key="6">
    <source>
        <dbReference type="SAM" id="MobiDB-lite"/>
    </source>
</evidence>
<dbReference type="InterPro" id="IPR036410">
    <property type="entry name" value="HSP_DnaJ_Cys-rich_dom_sf"/>
</dbReference>
<dbReference type="SUPFAM" id="SSF46565">
    <property type="entry name" value="Chaperone J-domain"/>
    <property type="match status" value="1"/>
</dbReference>
<dbReference type="Gene3D" id="1.10.287.110">
    <property type="entry name" value="DnaJ domain"/>
    <property type="match status" value="1"/>
</dbReference>
<dbReference type="VEuPathDB" id="TrichDB:TVAG_165050"/>
<dbReference type="GO" id="GO:0005829">
    <property type="term" value="C:cytosol"/>
    <property type="evidence" value="ECO:0000318"/>
    <property type="project" value="GO_Central"/>
</dbReference>
<accession>A2DUI6</accession>
<feature type="compositionally biased region" description="Basic and acidic residues" evidence="6">
    <location>
        <begin position="373"/>
        <end position="385"/>
    </location>
</feature>
<keyword evidence="2" id="KW-0677">Repeat</keyword>
<dbReference type="PROSITE" id="PS51188">
    <property type="entry name" value="ZF_CR"/>
    <property type="match status" value="1"/>
</dbReference>
<dbReference type="GO" id="GO:0008270">
    <property type="term" value="F:zinc ion binding"/>
    <property type="evidence" value="ECO:0007669"/>
    <property type="project" value="UniProtKB-KW"/>
</dbReference>